<evidence type="ECO:0000313" key="2">
    <source>
        <dbReference type="EMBL" id="CAB1129032.1"/>
    </source>
</evidence>
<keyword evidence="1" id="KW-0812">Transmembrane</keyword>
<dbReference type="AlphaFoldDB" id="A0A6F8ZHA0"/>
<name>A0A6F8ZHA0_9FIRM</name>
<keyword evidence="1" id="KW-0472">Membrane</keyword>
<proteinExistence type="predicted"/>
<organism evidence="2 3">
    <name type="scientific">Candidatus Hydrogenisulfobacillus filiaventi</name>
    <dbReference type="NCBI Taxonomy" id="2707344"/>
    <lineage>
        <taxon>Bacteria</taxon>
        <taxon>Bacillati</taxon>
        <taxon>Bacillota</taxon>
        <taxon>Clostridia</taxon>
        <taxon>Eubacteriales</taxon>
        <taxon>Clostridiales Family XVII. Incertae Sedis</taxon>
        <taxon>Candidatus Hydrogenisulfobacillus</taxon>
    </lineage>
</organism>
<gene>
    <name evidence="2" type="ORF">R50_1531</name>
</gene>
<accession>A0A6F8ZHA0</accession>
<evidence type="ECO:0000256" key="1">
    <source>
        <dbReference type="SAM" id="Phobius"/>
    </source>
</evidence>
<keyword evidence="3" id="KW-1185">Reference proteome</keyword>
<evidence type="ECO:0000313" key="3">
    <source>
        <dbReference type="Proteomes" id="UP000503399"/>
    </source>
</evidence>
<dbReference type="KEGG" id="hfv:R50_1531"/>
<dbReference type="Proteomes" id="UP000503399">
    <property type="component" value="Chromosome"/>
</dbReference>
<sequence length="43" mass="4380">MVGTGPHHTTKTGGRIVEVTSLLTGLLGTVLHLVLSLLSSLGL</sequence>
<keyword evidence="1" id="KW-1133">Transmembrane helix</keyword>
<feature type="transmembrane region" description="Helical" evidence="1">
    <location>
        <begin position="20"/>
        <end position="41"/>
    </location>
</feature>
<dbReference type="EMBL" id="LR778114">
    <property type="protein sequence ID" value="CAB1129032.1"/>
    <property type="molecule type" value="Genomic_DNA"/>
</dbReference>
<protein>
    <submittedName>
        <fullName evidence="2">Uncharacterized protein</fullName>
    </submittedName>
</protein>
<reference evidence="2 3" key="1">
    <citation type="submission" date="2020-02" db="EMBL/GenBank/DDBJ databases">
        <authorList>
            <person name="Hogendoorn C."/>
        </authorList>
    </citation>
    <scope>NUCLEOTIDE SEQUENCE [LARGE SCALE GENOMIC DNA]</scope>
    <source>
        <strain evidence="2">R501</strain>
    </source>
</reference>